<keyword evidence="2" id="KW-0812">Transmembrane</keyword>
<feature type="compositionally biased region" description="Low complexity" evidence="1">
    <location>
        <begin position="138"/>
        <end position="160"/>
    </location>
</feature>
<reference evidence="5" key="1">
    <citation type="journal article" date="2017" name="Nat. Ecol. Evol.">
        <title>Genome expansion and lineage-specific genetic innovations in the forest pathogenic fungi Armillaria.</title>
        <authorList>
            <person name="Sipos G."/>
            <person name="Prasanna A.N."/>
            <person name="Walter M.C."/>
            <person name="O'Connor E."/>
            <person name="Balint B."/>
            <person name="Krizsan K."/>
            <person name="Kiss B."/>
            <person name="Hess J."/>
            <person name="Varga T."/>
            <person name="Slot J."/>
            <person name="Riley R."/>
            <person name="Boka B."/>
            <person name="Rigling D."/>
            <person name="Barry K."/>
            <person name="Lee J."/>
            <person name="Mihaltcheva S."/>
            <person name="LaButti K."/>
            <person name="Lipzen A."/>
            <person name="Waldron R."/>
            <person name="Moloney N.M."/>
            <person name="Sperisen C."/>
            <person name="Kredics L."/>
            <person name="Vagvoelgyi C."/>
            <person name="Patrignani A."/>
            <person name="Fitzpatrick D."/>
            <person name="Nagy I."/>
            <person name="Doyle S."/>
            <person name="Anderson J.B."/>
            <person name="Grigoriev I.V."/>
            <person name="Gueldener U."/>
            <person name="Muensterkoetter M."/>
            <person name="Nagy L.G."/>
        </authorList>
    </citation>
    <scope>NUCLEOTIDE SEQUENCE [LARGE SCALE GENOMIC DNA]</scope>
    <source>
        <strain evidence="5">C18/9</strain>
    </source>
</reference>
<keyword evidence="2" id="KW-1133">Transmembrane helix</keyword>
<feature type="chain" id="PRO_5012899449" description="DOMON domain-containing protein" evidence="3">
    <location>
        <begin position="21"/>
        <end position="471"/>
    </location>
</feature>
<keyword evidence="5" id="KW-1185">Reference proteome</keyword>
<dbReference type="OrthoDB" id="2873622at2759"/>
<feature type="signal peptide" evidence="3">
    <location>
        <begin position="1"/>
        <end position="20"/>
    </location>
</feature>
<proteinExistence type="predicted"/>
<evidence type="ECO:0000313" key="5">
    <source>
        <dbReference type="Proteomes" id="UP000219338"/>
    </source>
</evidence>
<evidence type="ECO:0000313" key="4">
    <source>
        <dbReference type="EMBL" id="SJL04590.1"/>
    </source>
</evidence>
<dbReference type="AlphaFoldDB" id="A0A284R7B2"/>
<keyword evidence="3" id="KW-0732">Signal</keyword>
<evidence type="ECO:0000256" key="3">
    <source>
        <dbReference type="SAM" id="SignalP"/>
    </source>
</evidence>
<accession>A0A284R7B2</accession>
<keyword evidence="2" id="KW-0472">Membrane</keyword>
<feature type="transmembrane region" description="Helical" evidence="2">
    <location>
        <begin position="176"/>
        <end position="199"/>
    </location>
</feature>
<sequence>MLLSLFQLSLFAVTFPLALSLEIILPDSTPIAPQSTQISLLWMSRDPQEFNLGVYWAKWGATTVLPDHSSGVGVNQVVTNFTQDQNVTMTFNHMSYADVKDHIVMAWVTRPYDVLVYSHWFTVDGSNTTDTGFGGGTIPSSTGSSAPVAQSPASTATTEEPTATLAAIKTASHTGAIVGGVLGSLALLSIISGLVLFMLRRRRRSRNSAPSRAFWKYLDEKKGPPSSEPLRYPSPTYSPAQMNPNSIPLFRDTFMINGVRTMGPLKMPYRARCLEADGSKPCQCIWFMSPPSLADNKFACSKCGHGIHSHVDYVSKIVHHCSASHCAAYVQESPRTQACTCAAMLISHRPMQNPYRLPEAQALMEHLEKQEIPATASVQPRSGERPSGDVAKPLPSNTLAPAPAPVATPTDQSNTAQIKAVAPLEKDAIFIQKQMADSGAPKERSGQRSLVGMSRQHEESDVGSMRLLGRL</sequence>
<gene>
    <name evidence="4" type="ORF">ARMOST_07958</name>
</gene>
<feature type="region of interest" description="Disordered" evidence="1">
    <location>
        <begin position="374"/>
        <end position="415"/>
    </location>
</feature>
<feature type="region of interest" description="Disordered" evidence="1">
    <location>
        <begin position="132"/>
        <end position="160"/>
    </location>
</feature>
<organism evidence="4 5">
    <name type="scientific">Armillaria ostoyae</name>
    <name type="common">Armillaria root rot fungus</name>
    <dbReference type="NCBI Taxonomy" id="47428"/>
    <lineage>
        <taxon>Eukaryota</taxon>
        <taxon>Fungi</taxon>
        <taxon>Dikarya</taxon>
        <taxon>Basidiomycota</taxon>
        <taxon>Agaricomycotina</taxon>
        <taxon>Agaricomycetes</taxon>
        <taxon>Agaricomycetidae</taxon>
        <taxon>Agaricales</taxon>
        <taxon>Marasmiineae</taxon>
        <taxon>Physalacriaceae</taxon>
        <taxon>Armillaria</taxon>
    </lineage>
</organism>
<evidence type="ECO:0000256" key="1">
    <source>
        <dbReference type="SAM" id="MobiDB-lite"/>
    </source>
</evidence>
<dbReference type="EMBL" id="FUEG01000005">
    <property type="protein sequence ID" value="SJL04590.1"/>
    <property type="molecule type" value="Genomic_DNA"/>
</dbReference>
<dbReference type="Proteomes" id="UP000219338">
    <property type="component" value="Unassembled WGS sequence"/>
</dbReference>
<evidence type="ECO:0000256" key="2">
    <source>
        <dbReference type="SAM" id="Phobius"/>
    </source>
</evidence>
<name>A0A284R7B2_ARMOS</name>
<evidence type="ECO:0008006" key="6">
    <source>
        <dbReference type="Google" id="ProtNLM"/>
    </source>
</evidence>
<feature type="region of interest" description="Disordered" evidence="1">
    <location>
        <begin position="434"/>
        <end position="471"/>
    </location>
</feature>
<protein>
    <recommendedName>
        <fullName evidence="6">DOMON domain-containing protein</fullName>
    </recommendedName>
</protein>